<reference evidence="1" key="1">
    <citation type="submission" date="2020-09" db="EMBL/GenBank/DDBJ databases">
        <title>Bacillus faecalis sp. nov., a moderately halophilic bacterium isolated from cow faeces.</title>
        <authorList>
            <person name="Jiang L."/>
            <person name="Lee J."/>
        </authorList>
    </citation>
    <scope>NUCLEOTIDE SEQUENCE</scope>
    <source>
        <strain evidence="1">AGMB 02131</strain>
    </source>
</reference>
<dbReference type="RefSeq" id="WP_190996486.1">
    <property type="nucleotide sequence ID" value="NZ_JACXSI010000001.1"/>
</dbReference>
<dbReference type="InterPro" id="IPR021321">
    <property type="entry name" value="DUF2922"/>
</dbReference>
<gene>
    <name evidence="1" type="ORF">IEO70_00975</name>
</gene>
<organism evidence="1 2">
    <name type="scientific">Peribacillus faecalis</name>
    <dbReference type="NCBI Taxonomy" id="2772559"/>
    <lineage>
        <taxon>Bacteria</taxon>
        <taxon>Bacillati</taxon>
        <taxon>Bacillota</taxon>
        <taxon>Bacilli</taxon>
        <taxon>Bacillales</taxon>
        <taxon>Bacillaceae</taxon>
        <taxon>Peribacillus</taxon>
    </lineage>
</organism>
<accession>A0A927CWL3</accession>
<dbReference type="Pfam" id="PF11148">
    <property type="entry name" value="DUF2922"/>
    <property type="match status" value="1"/>
</dbReference>
<evidence type="ECO:0000313" key="1">
    <source>
        <dbReference type="EMBL" id="MBD3106950.1"/>
    </source>
</evidence>
<name>A0A927CWL3_9BACI</name>
<protein>
    <submittedName>
        <fullName evidence="1">DUF2922 domain-containing protein</fullName>
    </submittedName>
</protein>
<keyword evidence="2" id="KW-1185">Reference proteome</keyword>
<proteinExistence type="predicted"/>
<dbReference type="EMBL" id="JACXSI010000001">
    <property type="protein sequence ID" value="MBD3106950.1"/>
    <property type="molecule type" value="Genomic_DNA"/>
</dbReference>
<dbReference type="Proteomes" id="UP000602076">
    <property type="component" value="Unassembled WGS sequence"/>
</dbReference>
<sequence length="73" mass="7932">MSTVKALELAFETANGKTATISIDSPKEPVDIEAAKQAMDTIIAQEAITSANGKLTSKKHVRLVERTVEQYEL</sequence>
<comment type="caution">
    <text evidence="1">The sequence shown here is derived from an EMBL/GenBank/DDBJ whole genome shotgun (WGS) entry which is preliminary data.</text>
</comment>
<evidence type="ECO:0000313" key="2">
    <source>
        <dbReference type="Proteomes" id="UP000602076"/>
    </source>
</evidence>
<dbReference type="AlphaFoldDB" id="A0A927CWL3"/>